<dbReference type="EMBL" id="VDLU01000001">
    <property type="protein sequence ID" value="TNJ29310.1"/>
    <property type="molecule type" value="Genomic_DNA"/>
</dbReference>
<accession>A0A4Z1SUB6</accession>
<keyword evidence="3" id="KW-1185">Reference proteome</keyword>
<reference evidence="2 3" key="1">
    <citation type="submission" date="2019-05" db="EMBL/GenBank/DDBJ databases">
        <title>The compact genome of Giardia muris reveals important steps in the evolution of intestinal protozoan parasites.</title>
        <authorList>
            <person name="Xu F."/>
            <person name="Jimenez-Gonzalez A."/>
            <person name="Einarsson E."/>
            <person name="Astvaldsson A."/>
            <person name="Peirasmaki D."/>
            <person name="Eckmann L."/>
            <person name="Andersson J.O."/>
            <person name="Svard S.G."/>
            <person name="Jerlstrom-Hultqvist J."/>
        </authorList>
    </citation>
    <scope>NUCLEOTIDE SEQUENCE [LARGE SCALE GENOMIC DNA]</scope>
    <source>
        <strain evidence="2 3">Roberts-Thomson</strain>
    </source>
</reference>
<feature type="region of interest" description="Disordered" evidence="1">
    <location>
        <begin position="59"/>
        <end position="94"/>
    </location>
</feature>
<protein>
    <submittedName>
        <fullName evidence="2">Uncharacterized protein</fullName>
    </submittedName>
</protein>
<comment type="caution">
    <text evidence="2">The sequence shown here is derived from an EMBL/GenBank/DDBJ whole genome shotgun (WGS) entry which is preliminary data.</text>
</comment>
<evidence type="ECO:0000256" key="1">
    <source>
        <dbReference type="SAM" id="MobiDB-lite"/>
    </source>
</evidence>
<dbReference type="VEuPathDB" id="GiardiaDB:GMRT_11003"/>
<proteinExistence type="predicted"/>
<evidence type="ECO:0000313" key="3">
    <source>
        <dbReference type="Proteomes" id="UP000315496"/>
    </source>
</evidence>
<gene>
    <name evidence="2" type="ORF">GMRT_11003</name>
</gene>
<feature type="compositionally biased region" description="Basic and acidic residues" evidence="1">
    <location>
        <begin position="63"/>
        <end position="76"/>
    </location>
</feature>
<organism evidence="2 3">
    <name type="scientific">Giardia muris</name>
    <dbReference type="NCBI Taxonomy" id="5742"/>
    <lineage>
        <taxon>Eukaryota</taxon>
        <taxon>Metamonada</taxon>
        <taxon>Diplomonadida</taxon>
        <taxon>Hexamitidae</taxon>
        <taxon>Giardiinae</taxon>
        <taxon>Giardia</taxon>
    </lineage>
</organism>
<name>A0A4Z1SUB6_GIAMU</name>
<sequence>MSNLTSSFTGSISAQALAESLQVVQTEGAAFVSSLTRGSSRHRSLSPGGRNPFLEHMVTPLPRRFDPSPRSQRDEGLSPVPFERNSPNPSPASLDELYANRRCVSTQNRCLDQRHGLAHSSRLAREVLTANSINILEGETDTNAMAGNYDRRERAWSAPMSVSGVARGTQTSPEPQIVRNLRIRRRQGRQKQEVCVDRFQCSGSPSPSHSDQTQDKSLVVLPEDRVYAPREGHNEVARSPSPLVALELCCRVEHSKRVLKAAHHELQARLSPTSILTSTVATIKRLARASIYGADGATEPIVEVDDSTLGASTVSDVSQTVVHFAPLPTEPIISLDTPTVLQAKEPPEIDLVPEPTIDSYNFITHETILSVFDKHSKLIKPAFQCLARRFHPTLLVAEIEEIEDEVDSIPHLDGKVEALYSFLYKHS</sequence>
<dbReference type="AlphaFoldDB" id="A0A4Z1SUB6"/>
<feature type="region of interest" description="Disordered" evidence="1">
    <location>
        <begin position="34"/>
        <end position="53"/>
    </location>
</feature>
<evidence type="ECO:0000313" key="2">
    <source>
        <dbReference type="EMBL" id="TNJ29310.1"/>
    </source>
</evidence>
<dbReference type="Proteomes" id="UP000315496">
    <property type="component" value="Chromosome 1"/>
</dbReference>